<dbReference type="AlphaFoldDB" id="A0A0A2C1E7"/>
<comment type="caution">
    <text evidence="1">The sequence shown here is derived from an EMBL/GenBank/DDBJ whole genome shotgun (WGS) entry which is preliminary data.</text>
</comment>
<dbReference type="Proteomes" id="UP000030392">
    <property type="component" value="Unassembled WGS sequence"/>
</dbReference>
<dbReference type="RefSeq" id="WP_036906380.1">
    <property type="nucleotide sequence ID" value="NZ_CP138967.1"/>
</dbReference>
<sequence length="158" mass="18888">MNIAQTSPLYEYWNSEQNEDDEKKRLLKLNPKEPASNLFSSEPYKWENLYQSVLRNVIDGDESSLKGLMVLLSTISKKEKVIVLNSLETFLNKHTIYKLRNENYYDLKSSKNFYTTLRIFLTIFINPYELELKKEPKHLYEKTGMFFYKLRKIVLLNK</sequence>
<dbReference type="EMBL" id="JNAX01000013">
    <property type="protein sequence ID" value="KGG20161.1"/>
    <property type="molecule type" value="Genomic_DNA"/>
</dbReference>
<reference evidence="2" key="1">
    <citation type="journal article" date="2014" name="Sci. Data">
        <title>Genomes of diverse isolates of the marine cyanobacterium Prochlorococcus.</title>
        <authorList>
            <person name="Biller S."/>
            <person name="Berube P."/>
            <person name="Thompson J."/>
            <person name="Kelly L."/>
            <person name="Roggensack S."/>
            <person name="Awad L."/>
            <person name="Roache-Johnson K."/>
            <person name="Ding H."/>
            <person name="Giovannoni S.J."/>
            <person name="Moore L.R."/>
            <person name="Chisholm S.W."/>
        </authorList>
    </citation>
    <scope>NUCLEOTIDE SEQUENCE [LARGE SCALE GENOMIC DNA]</scope>
    <source>
        <strain evidence="2">PAC1</strain>
    </source>
</reference>
<protein>
    <submittedName>
        <fullName evidence="1">Uncharacterized protein</fullName>
    </submittedName>
</protein>
<evidence type="ECO:0000313" key="2">
    <source>
        <dbReference type="Proteomes" id="UP000030392"/>
    </source>
</evidence>
<name>A0A0A2C1E7_PROMR</name>
<evidence type="ECO:0000313" key="1">
    <source>
        <dbReference type="EMBL" id="KGG20161.1"/>
    </source>
</evidence>
<gene>
    <name evidence="1" type="ORF">EV03_1362</name>
</gene>
<organism evidence="1 2">
    <name type="scientific">Prochlorococcus marinus str. PAC1</name>
    <dbReference type="NCBI Taxonomy" id="59924"/>
    <lineage>
        <taxon>Bacteria</taxon>
        <taxon>Bacillati</taxon>
        <taxon>Cyanobacteriota</taxon>
        <taxon>Cyanophyceae</taxon>
        <taxon>Synechococcales</taxon>
        <taxon>Prochlorococcaceae</taxon>
        <taxon>Prochlorococcus</taxon>
    </lineage>
</organism>
<proteinExistence type="predicted"/>
<accession>A0A0A2C1E7</accession>